<dbReference type="Pfam" id="PF05368">
    <property type="entry name" value="NmrA"/>
    <property type="match status" value="1"/>
</dbReference>
<proteinExistence type="predicted"/>
<reference evidence="3" key="1">
    <citation type="submission" date="2021-06" db="EMBL/GenBank/DDBJ databases">
        <authorList>
            <person name="Kallberg Y."/>
            <person name="Tangrot J."/>
            <person name="Rosling A."/>
        </authorList>
    </citation>
    <scope>NUCLEOTIDE SEQUENCE</scope>
    <source>
        <strain evidence="3">IA702</strain>
    </source>
</reference>
<evidence type="ECO:0000313" key="4">
    <source>
        <dbReference type="Proteomes" id="UP000789572"/>
    </source>
</evidence>
<dbReference type="Proteomes" id="UP000789572">
    <property type="component" value="Unassembled WGS sequence"/>
</dbReference>
<dbReference type="Gene3D" id="3.40.50.720">
    <property type="entry name" value="NAD(P)-binding Rossmann-like Domain"/>
    <property type="match status" value="1"/>
</dbReference>
<dbReference type="InterPro" id="IPR051604">
    <property type="entry name" value="Ergot_Alk_Oxidoreductase"/>
</dbReference>
<dbReference type="InterPro" id="IPR036291">
    <property type="entry name" value="NAD(P)-bd_dom_sf"/>
</dbReference>
<dbReference type="InterPro" id="IPR008030">
    <property type="entry name" value="NmrA-like"/>
</dbReference>
<keyword evidence="4" id="KW-1185">Reference proteome</keyword>
<dbReference type="PANTHER" id="PTHR43162:SF1">
    <property type="entry name" value="PRESTALK A DIFFERENTIATION PROTEIN A"/>
    <property type="match status" value="1"/>
</dbReference>
<sequence length="520" mass="61236">MSLSKKRCTLLITGVDNYIPFCIALSLIECLKDSSAKVKTVVTAQDTDNKLVRELRKKGAEVREICYDDRRSVEDAVRGANVMVFFPEHDEERVRQARELADAANNEEQLCGVLVGSIEGAGEGKRQLFRDYCEIEKIWKKETKSSERCVCVVRPAFLQDMMELWAPHVEDRGTFNMTPSPQRRFAPLAMKDFAHVIYEILAKAHDKTVIQIDRRHHNKCYTLTGPKSISLHKMIEIVNDAIGEEGTVEYEQVSEEELEEYLRNLRREERRGTSVWYGLNRSKRAIAKLINDNRKVDKRVRKFFDGLECAEDAVRRLERRNRGRQPVDKYRYNTRDDYRYSTRDDNRYNTRDDNRYNNRRQQDLQARRIDDIMDALDRLRHCGLEDANRLNINERTRLANDVKRELNRIADNLRRSGFEEEGRHEHKYPSIPLPLRPIEVECALDILHYIEEGCADRVTDDVERIIHREPQSIAVWFEDNSQDFVPRNCELCGPRCDCNSHANRRRNSNYYERRSFRSRI</sequence>
<dbReference type="OrthoDB" id="10254221at2759"/>
<dbReference type="EMBL" id="CAJVPJ010000239">
    <property type="protein sequence ID" value="CAG8500103.1"/>
    <property type="molecule type" value="Genomic_DNA"/>
</dbReference>
<gene>
    <name evidence="3" type="ORF">POCULU_LOCUS2526</name>
</gene>
<evidence type="ECO:0000313" key="3">
    <source>
        <dbReference type="EMBL" id="CAG8500103.1"/>
    </source>
</evidence>
<evidence type="ECO:0000256" key="1">
    <source>
        <dbReference type="SAM" id="MobiDB-lite"/>
    </source>
</evidence>
<dbReference type="SUPFAM" id="SSF51735">
    <property type="entry name" value="NAD(P)-binding Rossmann-fold domains"/>
    <property type="match status" value="1"/>
</dbReference>
<dbReference type="PANTHER" id="PTHR43162">
    <property type="match status" value="1"/>
</dbReference>
<feature type="region of interest" description="Disordered" evidence="1">
    <location>
        <begin position="325"/>
        <end position="362"/>
    </location>
</feature>
<evidence type="ECO:0000259" key="2">
    <source>
        <dbReference type="Pfam" id="PF05368"/>
    </source>
</evidence>
<protein>
    <submittedName>
        <fullName evidence="3">4848_t:CDS:1</fullName>
    </submittedName>
</protein>
<dbReference type="Gene3D" id="3.90.25.10">
    <property type="entry name" value="UDP-galactose 4-epimerase, domain 1"/>
    <property type="match status" value="1"/>
</dbReference>
<feature type="domain" description="NmrA-like" evidence="2">
    <location>
        <begin position="25"/>
        <end position="260"/>
    </location>
</feature>
<comment type="caution">
    <text evidence="3">The sequence shown here is derived from an EMBL/GenBank/DDBJ whole genome shotgun (WGS) entry which is preliminary data.</text>
</comment>
<name>A0A9N8ZLP1_9GLOM</name>
<organism evidence="3 4">
    <name type="scientific">Paraglomus occultum</name>
    <dbReference type="NCBI Taxonomy" id="144539"/>
    <lineage>
        <taxon>Eukaryota</taxon>
        <taxon>Fungi</taxon>
        <taxon>Fungi incertae sedis</taxon>
        <taxon>Mucoromycota</taxon>
        <taxon>Glomeromycotina</taxon>
        <taxon>Glomeromycetes</taxon>
        <taxon>Paraglomerales</taxon>
        <taxon>Paraglomeraceae</taxon>
        <taxon>Paraglomus</taxon>
    </lineage>
</organism>
<dbReference type="AlphaFoldDB" id="A0A9N8ZLP1"/>
<accession>A0A9N8ZLP1</accession>